<organism evidence="4 5">
    <name type="scientific">Falsihalocynthiibacter arcticus</name>
    <dbReference type="NCBI Taxonomy" id="1579316"/>
    <lineage>
        <taxon>Bacteria</taxon>
        <taxon>Pseudomonadati</taxon>
        <taxon>Pseudomonadota</taxon>
        <taxon>Alphaproteobacteria</taxon>
        <taxon>Rhodobacterales</taxon>
        <taxon>Roseobacteraceae</taxon>
        <taxon>Falsihalocynthiibacter</taxon>
    </lineage>
</organism>
<dbReference type="Pfam" id="PF26109">
    <property type="entry name" value="WHD_BrxR"/>
    <property type="match status" value="1"/>
</dbReference>
<evidence type="ECO:0000313" key="4">
    <source>
        <dbReference type="EMBL" id="AML53818.1"/>
    </source>
</evidence>
<dbReference type="Proteomes" id="UP000070371">
    <property type="component" value="Plasmid unnamed"/>
</dbReference>
<evidence type="ECO:0000313" key="5">
    <source>
        <dbReference type="Proteomes" id="UP000070371"/>
    </source>
</evidence>
<protein>
    <submittedName>
        <fullName evidence="4">Uncharacterized protein</fullName>
    </submittedName>
</protein>
<geneLocation type="plasmid" evidence="4">
    <name>unnamed</name>
</geneLocation>
<dbReference type="PIRSF" id="PIRSF015558">
    <property type="entry name" value="Txn_reg_DeoR_prd"/>
    <property type="match status" value="1"/>
</dbReference>
<dbReference type="RefSeq" id="WP_039003174.1">
    <property type="nucleotide sequence ID" value="NZ_CP014328.1"/>
</dbReference>
<proteinExistence type="predicted"/>
<keyword evidence="5" id="KW-1185">Reference proteome</keyword>
<accession>A0A126V670</accession>
<gene>
    <name evidence="4" type="ORF">RC74_21435</name>
</gene>
<feature type="domain" description="DNA-binding transcriptional repressor CapW winged helix-turn-helix" evidence="3">
    <location>
        <begin position="11"/>
        <end position="90"/>
    </location>
</feature>
<name>A0A126V670_9RHOB</name>
<dbReference type="PROSITE" id="PS52050">
    <property type="entry name" value="WYL"/>
    <property type="match status" value="1"/>
</dbReference>
<dbReference type="InterPro" id="IPR016634">
    <property type="entry name" value="CapW-like"/>
</dbReference>
<evidence type="ECO:0000259" key="3">
    <source>
        <dbReference type="Pfam" id="PF26109"/>
    </source>
</evidence>
<dbReference type="InterPro" id="IPR059019">
    <property type="entry name" value="WHD_CapW"/>
</dbReference>
<sequence>MEEFKDIKTNIRRRFEFIEFCLNWDGKVGRPQLQDQFSISPQQATTDLTTYLDSCPGNMSYDPRQRAYIAGDSFEPKLISGEASEYFMHLEMLAKGYRTNSEVWIRNLPQVATVSVSSRPLSKATVKAVVQAINSESALLCDYASISSGSVSSRTLVPTALVSDGHRWHIRAYHLEEARYGDYVLTRMTRPELTSRPEKSIPIDGEWTENIIVQFSAAGVHNEWRRSQLEYEYEMEDGKLPVSTSKALLFYVLRQYGFNPYDREENGMMRNVSSFQLQVSNLEEVEECLRRRD</sequence>
<evidence type="ECO:0000259" key="1">
    <source>
        <dbReference type="Pfam" id="PF13280"/>
    </source>
</evidence>
<evidence type="ECO:0000259" key="2">
    <source>
        <dbReference type="Pfam" id="PF26107"/>
    </source>
</evidence>
<dbReference type="Pfam" id="PF26107">
    <property type="entry name" value="BrxR_CTD"/>
    <property type="match status" value="1"/>
</dbReference>
<feature type="domain" description="DNA-binding transcriptional repressor CapW C-terminal dimerisation" evidence="2">
    <location>
        <begin position="226"/>
        <end position="285"/>
    </location>
</feature>
<feature type="domain" description="WYL" evidence="1">
    <location>
        <begin position="125"/>
        <end position="192"/>
    </location>
</feature>
<dbReference type="InterPro" id="IPR059020">
    <property type="entry name" value="CapW_CTD"/>
</dbReference>
<dbReference type="EMBL" id="CP014328">
    <property type="protein sequence ID" value="AML53818.1"/>
    <property type="molecule type" value="Genomic_DNA"/>
</dbReference>
<dbReference type="OrthoDB" id="6400324at2"/>
<dbReference type="AlphaFoldDB" id="A0A126V670"/>
<dbReference type="InterPro" id="IPR026881">
    <property type="entry name" value="WYL_dom"/>
</dbReference>
<reference evidence="4 5" key="1">
    <citation type="submission" date="2016-02" db="EMBL/GenBank/DDBJ databases">
        <title>Complete genome sequence of Halocynthiibacter arcticus PAMC 20958t from arctic marine sediment.</title>
        <authorList>
            <person name="Lee Y.M."/>
            <person name="Baek K."/>
            <person name="Lee H.K."/>
            <person name="Shin S.C."/>
        </authorList>
    </citation>
    <scope>NUCLEOTIDE SEQUENCE [LARGE SCALE GENOMIC DNA]</scope>
    <source>
        <strain evidence="4">PAMC 20958</strain>
        <plasmid evidence="5">Plasmid</plasmid>
    </source>
</reference>
<keyword evidence="4" id="KW-0614">Plasmid</keyword>
<dbReference type="Pfam" id="PF13280">
    <property type="entry name" value="WYL"/>
    <property type="match status" value="1"/>
</dbReference>
<dbReference type="KEGG" id="hat:RC74_21435"/>